<keyword evidence="3" id="KW-1185">Reference proteome</keyword>
<sequence length="76" mass="8794">SKYKLLNTFSHQQLEQSCDFYQCPAEHWLKPVGGVFFLLYENAEPLTSFWTVLIGPVLITCTLLRKKKNNLSTNTE</sequence>
<protein>
    <submittedName>
        <fullName evidence="2">Uncharacterized protein</fullName>
    </submittedName>
</protein>
<dbReference type="Proteomes" id="UP001162483">
    <property type="component" value="Unassembled WGS sequence"/>
</dbReference>
<name>A0ABN9BQ58_9NEOB</name>
<feature type="transmembrane region" description="Helical" evidence="1">
    <location>
        <begin position="46"/>
        <end position="64"/>
    </location>
</feature>
<gene>
    <name evidence="2" type="ORF">SPARVUS_LOCUS3389890</name>
</gene>
<evidence type="ECO:0000313" key="2">
    <source>
        <dbReference type="EMBL" id="CAI9549648.1"/>
    </source>
</evidence>
<evidence type="ECO:0000256" key="1">
    <source>
        <dbReference type="SAM" id="Phobius"/>
    </source>
</evidence>
<feature type="non-terminal residue" evidence="2">
    <location>
        <position position="1"/>
    </location>
</feature>
<dbReference type="EMBL" id="CATNWA010005267">
    <property type="protein sequence ID" value="CAI9549648.1"/>
    <property type="molecule type" value="Genomic_DNA"/>
</dbReference>
<accession>A0ABN9BQ58</accession>
<reference evidence="2" key="1">
    <citation type="submission" date="2023-05" db="EMBL/GenBank/DDBJ databases">
        <authorList>
            <person name="Stuckert A."/>
        </authorList>
    </citation>
    <scope>NUCLEOTIDE SEQUENCE</scope>
</reference>
<keyword evidence="1" id="KW-0472">Membrane</keyword>
<comment type="caution">
    <text evidence="2">The sequence shown here is derived from an EMBL/GenBank/DDBJ whole genome shotgun (WGS) entry which is preliminary data.</text>
</comment>
<evidence type="ECO:0000313" key="3">
    <source>
        <dbReference type="Proteomes" id="UP001162483"/>
    </source>
</evidence>
<keyword evidence="1" id="KW-0812">Transmembrane</keyword>
<proteinExistence type="predicted"/>
<organism evidence="2 3">
    <name type="scientific">Staurois parvus</name>
    <dbReference type="NCBI Taxonomy" id="386267"/>
    <lineage>
        <taxon>Eukaryota</taxon>
        <taxon>Metazoa</taxon>
        <taxon>Chordata</taxon>
        <taxon>Craniata</taxon>
        <taxon>Vertebrata</taxon>
        <taxon>Euteleostomi</taxon>
        <taxon>Amphibia</taxon>
        <taxon>Batrachia</taxon>
        <taxon>Anura</taxon>
        <taxon>Neobatrachia</taxon>
        <taxon>Ranoidea</taxon>
        <taxon>Ranidae</taxon>
        <taxon>Staurois</taxon>
    </lineage>
</organism>
<keyword evidence="1" id="KW-1133">Transmembrane helix</keyword>